<dbReference type="GO" id="GO:0005524">
    <property type="term" value="F:ATP binding"/>
    <property type="evidence" value="ECO:0007669"/>
    <property type="project" value="UniProtKB-KW"/>
</dbReference>
<dbReference type="Gene3D" id="3.40.50.10240">
    <property type="entry name" value="Thiamin pyrophosphokinase, catalytic domain"/>
    <property type="match status" value="1"/>
</dbReference>
<evidence type="ECO:0000256" key="3">
    <source>
        <dbReference type="ARBA" id="ARBA00022777"/>
    </source>
</evidence>
<dbReference type="KEGG" id="ccac:CcaHIS019_0210110"/>
<feature type="compositionally biased region" description="Pro residues" evidence="5">
    <location>
        <begin position="114"/>
        <end position="125"/>
    </location>
</feature>
<dbReference type="InterPro" id="IPR007373">
    <property type="entry name" value="Thiamin_PyroPKinase_B1-bd"/>
</dbReference>
<dbReference type="GO" id="GO:0016301">
    <property type="term" value="F:kinase activity"/>
    <property type="evidence" value="ECO:0007669"/>
    <property type="project" value="UniProtKB-KW"/>
</dbReference>
<dbReference type="SUPFAM" id="SSF63999">
    <property type="entry name" value="Thiamin pyrophosphokinase, catalytic domain"/>
    <property type="match status" value="1"/>
</dbReference>
<dbReference type="FunFam" id="2.60.120.320:FF:000001">
    <property type="entry name" value="Thiamine pyrophosphokinase"/>
    <property type="match status" value="1"/>
</dbReference>
<evidence type="ECO:0000256" key="1">
    <source>
        <dbReference type="ARBA" id="ARBA00022679"/>
    </source>
</evidence>
<feature type="compositionally biased region" description="Basic and acidic residues" evidence="5">
    <location>
        <begin position="253"/>
        <end position="299"/>
    </location>
</feature>
<keyword evidence="2" id="KW-0547">Nucleotide-binding</keyword>
<keyword evidence="8" id="KW-1185">Reference proteome</keyword>
<accession>A0AA48I1U6</accession>
<feature type="compositionally biased region" description="Polar residues" evidence="5">
    <location>
        <begin position="322"/>
        <end position="331"/>
    </location>
</feature>
<feature type="compositionally biased region" description="Basic and acidic residues" evidence="5">
    <location>
        <begin position="641"/>
        <end position="650"/>
    </location>
</feature>
<dbReference type="Gene3D" id="2.60.120.320">
    <property type="entry name" value="Thiamin pyrophosphokinase, thiamin-binding domain"/>
    <property type="match status" value="1"/>
</dbReference>
<evidence type="ECO:0000256" key="2">
    <source>
        <dbReference type="ARBA" id="ARBA00022741"/>
    </source>
</evidence>
<dbReference type="NCBIfam" id="TIGR01378">
    <property type="entry name" value="thi_PPkinase"/>
    <property type="match status" value="1"/>
</dbReference>
<evidence type="ECO:0000259" key="6">
    <source>
        <dbReference type="SMART" id="SM00983"/>
    </source>
</evidence>
<keyword evidence="1" id="KW-0808">Transferase</keyword>
<dbReference type="InterPro" id="IPR036759">
    <property type="entry name" value="TPK_catalytic_sf"/>
</dbReference>
<dbReference type="Pfam" id="PF04263">
    <property type="entry name" value="TPK_catalytic"/>
    <property type="match status" value="1"/>
</dbReference>
<evidence type="ECO:0000256" key="4">
    <source>
        <dbReference type="ARBA" id="ARBA00022840"/>
    </source>
</evidence>
<dbReference type="GO" id="GO:0009229">
    <property type="term" value="P:thiamine diphosphate biosynthetic process"/>
    <property type="evidence" value="ECO:0007669"/>
    <property type="project" value="InterPro"/>
</dbReference>
<sequence length="674" mass="74082">MEQRSPELHVSALSPGEFRAYKRYLDLLALAQARDGVAALGADGSVRFERAAVRRFAEERLGARGVDEVLSRVATSGRLSAGQVYAVFRLLAHQATGKRGTVDLVFVPVEPLPLDPDAPAPPPPRRVASISGPPNWGKSSAQSLIADWPPSPRRQDTEADSRSEPPHRSVGPPLPPRKPSVRRPGPALPPRSRVRADSTSSTASENQPTSNRESSTIMQQSFAAAANREQPRRTPTIQVLRSSERPAPPPRPNDAHEHHPPRLNDDHDHHPLPRRDDTFVSHPTRDLVKQVNRAIRESEVDPPPPPPQRVVSGTRPKPARSPASSTGTGAFTKSAEEARAKYPGLKTWPHVGLLSDRPSRQLFAMIILNQPITRRDTLMRVWYASTLRYCADGGANRLYDALEPEERERMLPTMIKGDLDSIRPEVKAYYASRGVAIKRDPSEYATDLQKNIDEVDAIEKVSGKTFSLVFLGGLSGRLDQTLHVLSTLFKLRETRRNTYVISEESLAWVLNTGVHLIEVDHASMGQTCGILPVGVSEAYVRTEGLKWNLDWVTSIMGDLSTSNHLLAHEHAVLIDTSAPIVWTVEIRQGLQIQPRSPTGVDELSRGVKELGRAVGKGMGSIGQGLNRRLSRQGLPMLANGDEGRHERHESAALVEQDTGYASHDGEADGYAQLD</sequence>
<reference evidence="7" key="1">
    <citation type="journal article" date="2023" name="BMC Genomics">
        <title>Chromosome-level genome assemblies of Cutaneotrichosporon spp. (Trichosporonales, Basidiomycota) reveal imbalanced evolution between nucleotide sequences and chromosome synteny.</title>
        <authorList>
            <person name="Kobayashi Y."/>
            <person name="Kayamori A."/>
            <person name="Aoki K."/>
            <person name="Shiwa Y."/>
            <person name="Matsutani M."/>
            <person name="Fujita N."/>
            <person name="Sugita T."/>
            <person name="Iwasaki W."/>
            <person name="Tanaka N."/>
            <person name="Takashima M."/>
        </authorList>
    </citation>
    <scope>NUCLEOTIDE SEQUENCE</scope>
    <source>
        <strain evidence="7">HIS019</strain>
    </source>
</reference>
<dbReference type="EMBL" id="AP028213">
    <property type="protein sequence ID" value="BEI89649.1"/>
    <property type="molecule type" value="Genomic_DNA"/>
</dbReference>
<dbReference type="InterPro" id="IPR006282">
    <property type="entry name" value="Thi_PPkinase"/>
</dbReference>
<dbReference type="InterPro" id="IPR036371">
    <property type="entry name" value="TPK_B1-bd_sf"/>
</dbReference>
<organism evidence="7 8">
    <name type="scientific">Cutaneotrichosporon cavernicola</name>
    <dbReference type="NCBI Taxonomy" id="279322"/>
    <lineage>
        <taxon>Eukaryota</taxon>
        <taxon>Fungi</taxon>
        <taxon>Dikarya</taxon>
        <taxon>Basidiomycota</taxon>
        <taxon>Agaricomycotina</taxon>
        <taxon>Tremellomycetes</taxon>
        <taxon>Trichosporonales</taxon>
        <taxon>Trichosporonaceae</taxon>
        <taxon>Cutaneotrichosporon</taxon>
    </lineage>
</organism>
<keyword evidence="4" id="KW-0067">ATP-binding</keyword>
<feature type="compositionally biased region" description="Basic and acidic residues" evidence="5">
    <location>
        <begin position="153"/>
        <end position="167"/>
    </location>
</feature>
<feature type="compositionally biased region" description="Polar residues" evidence="5">
    <location>
        <begin position="197"/>
        <end position="222"/>
    </location>
</feature>
<dbReference type="GeneID" id="85493520"/>
<dbReference type="GO" id="GO:0004788">
    <property type="term" value="F:thiamine diphosphokinase activity"/>
    <property type="evidence" value="ECO:0007669"/>
    <property type="project" value="InterPro"/>
</dbReference>
<evidence type="ECO:0000313" key="7">
    <source>
        <dbReference type="EMBL" id="BEI89649.1"/>
    </source>
</evidence>
<protein>
    <recommendedName>
        <fullName evidence="6">Thiamin pyrophosphokinase thiamin-binding domain-containing protein</fullName>
    </recommendedName>
</protein>
<dbReference type="Proteomes" id="UP001233271">
    <property type="component" value="Chromosome 2"/>
</dbReference>
<feature type="region of interest" description="Disordered" evidence="5">
    <location>
        <begin position="632"/>
        <end position="674"/>
    </location>
</feature>
<dbReference type="PANTHER" id="PTHR13622">
    <property type="entry name" value="THIAMIN PYROPHOSPHOKINASE"/>
    <property type="match status" value="1"/>
</dbReference>
<proteinExistence type="predicted"/>
<feature type="domain" description="Thiamin pyrophosphokinase thiamin-binding" evidence="6">
    <location>
        <begin position="513"/>
        <end position="580"/>
    </location>
</feature>
<dbReference type="PANTHER" id="PTHR13622:SF8">
    <property type="entry name" value="THIAMIN PYROPHOSPHOKINASE 1"/>
    <property type="match status" value="1"/>
</dbReference>
<dbReference type="SMART" id="SM00983">
    <property type="entry name" value="TPK_B1_binding"/>
    <property type="match status" value="1"/>
</dbReference>
<dbReference type="InterPro" id="IPR007371">
    <property type="entry name" value="TPK_catalytic"/>
</dbReference>
<dbReference type="RefSeq" id="XP_060454915.1">
    <property type="nucleotide sequence ID" value="XM_060598086.1"/>
</dbReference>
<dbReference type="GO" id="GO:0030975">
    <property type="term" value="F:thiamine binding"/>
    <property type="evidence" value="ECO:0007669"/>
    <property type="project" value="InterPro"/>
</dbReference>
<dbReference type="AlphaFoldDB" id="A0AA48I1U6"/>
<feature type="region of interest" description="Disordered" evidence="5">
    <location>
        <begin position="114"/>
        <end position="335"/>
    </location>
</feature>
<dbReference type="CDD" id="cd07995">
    <property type="entry name" value="TPK"/>
    <property type="match status" value="1"/>
</dbReference>
<dbReference type="Pfam" id="PF04265">
    <property type="entry name" value="TPK_B1_binding"/>
    <property type="match status" value="1"/>
</dbReference>
<name>A0AA48I1U6_9TREE</name>
<dbReference type="SUPFAM" id="SSF63862">
    <property type="entry name" value="Thiamin pyrophosphokinase, substrate-binding domain"/>
    <property type="match status" value="1"/>
</dbReference>
<gene>
    <name evidence="7" type="primary">THI80</name>
    <name evidence="7" type="ORF">CcaverHIS019_0210110</name>
</gene>
<dbReference type="GO" id="GO:0006772">
    <property type="term" value="P:thiamine metabolic process"/>
    <property type="evidence" value="ECO:0007669"/>
    <property type="project" value="InterPro"/>
</dbReference>
<keyword evidence="3" id="KW-0418">Kinase</keyword>
<evidence type="ECO:0000256" key="5">
    <source>
        <dbReference type="SAM" id="MobiDB-lite"/>
    </source>
</evidence>
<evidence type="ECO:0000313" key="8">
    <source>
        <dbReference type="Proteomes" id="UP001233271"/>
    </source>
</evidence>